<sequence length="54" mass="5850">MRHDLAQRICWFPVTCGADWGQLHAAGFHPGSDQKMMGKENGILQVGIALLSVG</sequence>
<protein>
    <submittedName>
        <fullName evidence="1">Uncharacterized protein</fullName>
    </submittedName>
</protein>
<dbReference type="Proteomes" id="UP001470809">
    <property type="component" value="Chromosome"/>
</dbReference>
<dbReference type="KEGG" id="yrh:AABB31_12530"/>
<dbReference type="EMBL" id="CP151767">
    <property type="protein sequence ID" value="WZU65920.1"/>
    <property type="molecule type" value="Genomic_DNA"/>
</dbReference>
<evidence type="ECO:0000313" key="2">
    <source>
        <dbReference type="Proteomes" id="UP001470809"/>
    </source>
</evidence>
<reference evidence="2" key="1">
    <citation type="submission" date="2024-04" db="EMBL/GenBank/DDBJ databases">
        <title>Phylogenomic analyses of a clade within the roseobacter group suggest taxonomic reassignments of species of the genera Aestuariivita, Citreicella, Loktanella, Nautella, Pelagibaca, Ruegeria, Thalassobius, Thiobacimonas and Tropicibacter, and the proposal o.</title>
        <authorList>
            <person name="Jeon C.O."/>
        </authorList>
    </citation>
    <scope>NUCLEOTIDE SEQUENCE [LARGE SCALE GENOMIC DNA]</scope>
    <source>
        <strain evidence="2">SS1-5</strain>
    </source>
</reference>
<reference evidence="1 2" key="2">
    <citation type="submission" date="2024-08" db="EMBL/GenBank/DDBJ databases">
        <title>Phylogenomic analyses of a clade within the roseobacter group suggest taxonomic reassignments of species of the genera Aestuariivita, Citreicella, Loktanella, Nautella, Pelagibaca, Ruegeria, Thalassobius, Thiobacimonas and Tropicibacter, and the proposal o.</title>
        <authorList>
            <person name="Jeon C.O."/>
        </authorList>
    </citation>
    <scope>NUCLEOTIDE SEQUENCE [LARGE SCALE GENOMIC DNA]</scope>
    <source>
        <strain evidence="1 2">SS1-5</strain>
    </source>
</reference>
<keyword evidence="2" id="KW-1185">Reference proteome</keyword>
<accession>A0AAN0M776</accession>
<organism evidence="1 2">
    <name type="scientific">Yoonia rhodophyticola</name>
    <dbReference type="NCBI Taxonomy" id="3137370"/>
    <lineage>
        <taxon>Bacteria</taxon>
        <taxon>Pseudomonadati</taxon>
        <taxon>Pseudomonadota</taxon>
        <taxon>Alphaproteobacteria</taxon>
        <taxon>Rhodobacterales</taxon>
        <taxon>Paracoccaceae</taxon>
        <taxon>Yoonia</taxon>
    </lineage>
</organism>
<name>A0AAN0M776_9RHOB</name>
<dbReference type="AlphaFoldDB" id="A0AAN0M776"/>
<proteinExistence type="predicted"/>
<evidence type="ECO:0000313" key="1">
    <source>
        <dbReference type="EMBL" id="WZU65920.1"/>
    </source>
</evidence>
<dbReference type="RefSeq" id="WP_342075251.1">
    <property type="nucleotide sequence ID" value="NZ_CP151767.2"/>
</dbReference>
<gene>
    <name evidence="1" type="ORF">AABB31_12530</name>
</gene>